<keyword evidence="5" id="KW-0597">Phosphoprotein</keyword>
<keyword evidence="4" id="KW-0396">Initiation factor</keyword>
<feature type="region of interest" description="Disordered" evidence="8">
    <location>
        <begin position="210"/>
        <end position="351"/>
    </location>
</feature>
<evidence type="ECO:0000313" key="10">
    <source>
        <dbReference type="EMBL" id="OAX30979.1"/>
    </source>
</evidence>
<dbReference type="SMART" id="SM00543">
    <property type="entry name" value="MIF4G"/>
    <property type="match status" value="1"/>
</dbReference>
<dbReference type="FunFam" id="1.25.40.180:FF:000020">
    <property type="entry name" value="Eukaryotic translation initiation factor subunit"/>
    <property type="match status" value="1"/>
</dbReference>
<evidence type="ECO:0000313" key="11">
    <source>
        <dbReference type="Proteomes" id="UP000092154"/>
    </source>
</evidence>
<proteinExistence type="inferred from homology"/>
<evidence type="ECO:0000256" key="4">
    <source>
        <dbReference type="ARBA" id="ARBA00022540"/>
    </source>
</evidence>
<evidence type="ECO:0000256" key="1">
    <source>
        <dbReference type="ARBA" id="ARBA00004496"/>
    </source>
</evidence>
<reference evidence="10 11" key="1">
    <citation type="submission" date="2016-06" db="EMBL/GenBank/DDBJ databases">
        <title>Comparative genomics of the ectomycorrhizal sister species Rhizopogon vinicolor and Rhizopogon vesiculosus (Basidiomycota: Boletales) reveals a divergence of the mating type B locus.</title>
        <authorList>
            <consortium name="DOE Joint Genome Institute"/>
            <person name="Mujic A.B."/>
            <person name="Kuo A."/>
            <person name="Tritt A."/>
            <person name="Lipzen A."/>
            <person name="Chen C."/>
            <person name="Johnson J."/>
            <person name="Sharma A."/>
            <person name="Barry K."/>
            <person name="Grigoriev I.V."/>
            <person name="Spatafora J.W."/>
        </authorList>
    </citation>
    <scope>NUCLEOTIDE SEQUENCE [LARGE SCALE GENOMIC DNA]</scope>
    <source>
        <strain evidence="10 11">AM-OR11-026</strain>
    </source>
</reference>
<dbReference type="EMBL" id="KV449714">
    <property type="protein sequence ID" value="OAX30979.1"/>
    <property type="molecule type" value="Genomic_DNA"/>
</dbReference>
<evidence type="ECO:0000256" key="6">
    <source>
        <dbReference type="ARBA" id="ARBA00022884"/>
    </source>
</evidence>
<comment type="subcellular location">
    <subcellularLocation>
        <location evidence="1">Cytoplasm</location>
    </subcellularLocation>
</comment>
<sequence>MMEQISPDVQDDRIKNSEGKPMAGGQLFRKYLLNRCQEDFERGWFAKEATAAAAKAKASHDQATKAANEKKGTEEAELYSDEYYAAQKAKRQGLGLIKFIGELFKLQMLTERIMHQCVRKLLGNIENPEEEEIESLCQLLKTVGQLIDTPKARAYMDVYFTRLKELSKSTNVNSRMQFMLQDVIELRERKWVSRNAFAAPMTITAVHEADRATAETESYNRQASISRGRSQRSGERNQGFGPDGWAVAGGSVSRPPPKPRAGSLSQFGKISKGAPMVMGPSSMFAGANKGSRPTSWRPSIDLGQAGVPKPPLQRKKLQLLPRSKPSPEENTPAASEDKPESAATDMSKADAKKRISQDVQEFFAVRSLEEADVYFTNLSPEHHFRLVDKLVASALESKEADAKLVGEFFARAVSNGLCTMEALEEGFMPVAEFLNDIAIDAPKAFDYMAVVLMGAGFDKEPERLQRIASKLEDRNNLSQSRS</sequence>
<dbReference type="InterPro" id="IPR003891">
    <property type="entry name" value="Initiation_fac_eIF4g_MI"/>
</dbReference>
<keyword evidence="11" id="KW-1185">Reference proteome</keyword>
<dbReference type="AlphaFoldDB" id="A0A1B7MEF0"/>
<evidence type="ECO:0000256" key="7">
    <source>
        <dbReference type="ARBA" id="ARBA00022917"/>
    </source>
</evidence>
<evidence type="ECO:0000256" key="8">
    <source>
        <dbReference type="SAM" id="MobiDB-lite"/>
    </source>
</evidence>
<dbReference type="InParanoid" id="A0A1B7MEF0"/>
<dbReference type="GO" id="GO:0003743">
    <property type="term" value="F:translation initiation factor activity"/>
    <property type="evidence" value="ECO:0007669"/>
    <property type="project" value="UniProtKB-KW"/>
</dbReference>
<feature type="compositionally biased region" description="Polar residues" evidence="8">
    <location>
        <begin position="215"/>
        <end position="228"/>
    </location>
</feature>
<dbReference type="OrthoDB" id="514777at2759"/>
<dbReference type="InterPro" id="IPR003890">
    <property type="entry name" value="MIF4G-like_typ-3"/>
</dbReference>
<dbReference type="GO" id="GO:0003729">
    <property type="term" value="F:mRNA binding"/>
    <property type="evidence" value="ECO:0007669"/>
    <property type="project" value="TreeGrafter"/>
</dbReference>
<organism evidence="10 11">
    <name type="scientific">Rhizopogon vinicolor AM-OR11-026</name>
    <dbReference type="NCBI Taxonomy" id="1314800"/>
    <lineage>
        <taxon>Eukaryota</taxon>
        <taxon>Fungi</taxon>
        <taxon>Dikarya</taxon>
        <taxon>Basidiomycota</taxon>
        <taxon>Agaricomycotina</taxon>
        <taxon>Agaricomycetes</taxon>
        <taxon>Agaricomycetidae</taxon>
        <taxon>Boletales</taxon>
        <taxon>Suillineae</taxon>
        <taxon>Rhizopogonaceae</taxon>
        <taxon>Rhizopogon</taxon>
    </lineage>
</organism>
<dbReference type="Pfam" id="PF02854">
    <property type="entry name" value="MIF4G"/>
    <property type="match status" value="1"/>
</dbReference>
<keyword evidence="7" id="KW-0648">Protein biosynthesis</keyword>
<evidence type="ECO:0000259" key="9">
    <source>
        <dbReference type="PROSITE" id="PS51366"/>
    </source>
</evidence>
<keyword evidence="6" id="KW-0694">RNA-binding</keyword>
<name>A0A1B7MEF0_9AGAM</name>
<evidence type="ECO:0000256" key="5">
    <source>
        <dbReference type="ARBA" id="ARBA00022553"/>
    </source>
</evidence>
<dbReference type="InterPro" id="IPR016024">
    <property type="entry name" value="ARM-type_fold"/>
</dbReference>
<dbReference type="GO" id="GO:0016281">
    <property type="term" value="C:eukaryotic translation initiation factor 4F complex"/>
    <property type="evidence" value="ECO:0007669"/>
    <property type="project" value="TreeGrafter"/>
</dbReference>
<evidence type="ECO:0000256" key="2">
    <source>
        <dbReference type="ARBA" id="ARBA00005775"/>
    </source>
</evidence>
<dbReference type="SUPFAM" id="SSF48371">
    <property type="entry name" value="ARM repeat"/>
    <property type="match status" value="2"/>
</dbReference>
<dbReference type="PANTHER" id="PTHR23253">
    <property type="entry name" value="EUKARYOTIC TRANSLATION INITIATION FACTOR 4 GAMMA"/>
    <property type="match status" value="1"/>
</dbReference>
<evidence type="ECO:0000256" key="3">
    <source>
        <dbReference type="ARBA" id="ARBA00022490"/>
    </source>
</evidence>
<dbReference type="Proteomes" id="UP000092154">
    <property type="component" value="Unassembled WGS sequence"/>
</dbReference>
<dbReference type="STRING" id="1314800.A0A1B7MEF0"/>
<keyword evidence="3" id="KW-0963">Cytoplasm</keyword>
<protein>
    <submittedName>
        <fullName evidence="10">ARM repeat-containing protein</fullName>
    </submittedName>
</protein>
<dbReference type="PANTHER" id="PTHR23253:SF9">
    <property type="entry name" value="EUKARYOTIC TRANSLATION INITIATION FACTOR 4 GAMMA 2"/>
    <property type="match status" value="1"/>
</dbReference>
<comment type="similarity">
    <text evidence="2">Belongs to the eukaryotic initiation factor 4G family.</text>
</comment>
<feature type="region of interest" description="Disordered" evidence="8">
    <location>
        <begin position="1"/>
        <end position="22"/>
    </location>
</feature>
<gene>
    <name evidence="10" type="ORF">K503DRAFT_794990</name>
</gene>
<accession>A0A1B7MEF0</accession>
<dbReference type="GO" id="GO:0010494">
    <property type="term" value="C:cytoplasmic stress granule"/>
    <property type="evidence" value="ECO:0007669"/>
    <property type="project" value="UniProtKB-ARBA"/>
</dbReference>
<dbReference type="PROSITE" id="PS51366">
    <property type="entry name" value="MI"/>
    <property type="match status" value="1"/>
</dbReference>
<dbReference type="Pfam" id="PF02847">
    <property type="entry name" value="MA3"/>
    <property type="match status" value="1"/>
</dbReference>
<dbReference type="Gene3D" id="1.25.40.180">
    <property type="match status" value="2"/>
</dbReference>
<feature type="domain" description="MI" evidence="9">
    <location>
        <begin position="350"/>
        <end position="471"/>
    </location>
</feature>